<evidence type="ECO:0000313" key="2">
    <source>
        <dbReference type="EMBL" id="MBB3111605.1"/>
    </source>
</evidence>
<dbReference type="InterPro" id="IPR000182">
    <property type="entry name" value="GNAT_dom"/>
</dbReference>
<keyword evidence="3" id="KW-1185">Reference proteome</keyword>
<proteinExistence type="predicted"/>
<dbReference type="Gene3D" id="3.40.630.30">
    <property type="match status" value="1"/>
</dbReference>
<feature type="domain" description="N-acetyltransferase" evidence="1">
    <location>
        <begin position="17"/>
        <end position="184"/>
    </location>
</feature>
<gene>
    <name evidence="2" type="ORF">FHS18_003673</name>
</gene>
<dbReference type="Proteomes" id="UP000570361">
    <property type="component" value="Unassembled WGS sequence"/>
</dbReference>
<comment type="caution">
    <text evidence="2">The sequence shown here is derived from an EMBL/GenBank/DDBJ whole genome shotgun (WGS) entry which is preliminary data.</text>
</comment>
<reference evidence="2 3" key="1">
    <citation type="submission" date="2020-08" db="EMBL/GenBank/DDBJ databases">
        <title>Genomic Encyclopedia of Type Strains, Phase III (KMG-III): the genomes of soil and plant-associated and newly described type strains.</title>
        <authorList>
            <person name="Whitman W."/>
        </authorList>
    </citation>
    <scope>NUCLEOTIDE SEQUENCE [LARGE SCALE GENOMIC DNA]</scope>
    <source>
        <strain evidence="2 3">CECT 5862</strain>
    </source>
</reference>
<dbReference type="PROSITE" id="PS51186">
    <property type="entry name" value="GNAT"/>
    <property type="match status" value="1"/>
</dbReference>
<dbReference type="AlphaFoldDB" id="A0A7W5AZF8"/>
<dbReference type="PANTHER" id="PTHR43610:SF1">
    <property type="entry name" value="N-ACETYLTRANSFERASE DOMAIN-CONTAINING PROTEIN"/>
    <property type="match status" value="1"/>
</dbReference>
<keyword evidence="2" id="KW-0808">Transferase</keyword>
<dbReference type="SUPFAM" id="SSF55729">
    <property type="entry name" value="Acyl-CoA N-acyltransferases (Nat)"/>
    <property type="match status" value="1"/>
</dbReference>
<dbReference type="Pfam" id="PF13302">
    <property type="entry name" value="Acetyltransf_3"/>
    <property type="match status" value="1"/>
</dbReference>
<dbReference type="PANTHER" id="PTHR43610">
    <property type="entry name" value="BLL6696 PROTEIN"/>
    <property type="match status" value="1"/>
</dbReference>
<organism evidence="2 3">
    <name type="scientific">Paenibacillus phyllosphaerae</name>
    <dbReference type="NCBI Taxonomy" id="274593"/>
    <lineage>
        <taxon>Bacteria</taxon>
        <taxon>Bacillati</taxon>
        <taxon>Bacillota</taxon>
        <taxon>Bacilli</taxon>
        <taxon>Bacillales</taxon>
        <taxon>Paenibacillaceae</taxon>
        <taxon>Paenibacillus</taxon>
    </lineage>
</organism>
<name>A0A7W5AZF8_9BACL</name>
<protein>
    <submittedName>
        <fullName evidence="2">RimJ/RimL family protein N-acetyltransferase</fullName>
    </submittedName>
</protein>
<dbReference type="GO" id="GO:0016747">
    <property type="term" value="F:acyltransferase activity, transferring groups other than amino-acyl groups"/>
    <property type="evidence" value="ECO:0007669"/>
    <property type="project" value="InterPro"/>
</dbReference>
<accession>A0A7W5AZF8</accession>
<sequence length="201" mass="22725">MNGTGNNEGLKLEGESIELELLEPGHKSQLASLLNNEAIWEFTWRKVTELAQAEALVDEALQARANGTQLPFAVIDKKSGRIVGTTRIAEMNRTHRIAEVGYSWLSPAVWRTKVNTECKRLLLAYCFEQLNVQRVQFSVSHFNIRSQRAVERIGAVKEGVLRRARVKPDGSIHDVVIYAILDNEWPAVQDSLDGLLRKTYR</sequence>
<evidence type="ECO:0000313" key="3">
    <source>
        <dbReference type="Proteomes" id="UP000570361"/>
    </source>
</evidence>
<evidence type="ECO:0000259" key="1">
    <source>
        <dbReference type="PROSITE" id="PS51186"/>
    </source>
</evidence>
<dbReference type="EMBL" id="JACHXK010000008">
    <property type="protein sequence ID" value="MBB3111605.1"/>
    <property type="molecule type" value="Genomic_DNA"/>
</dbReference>
<dbReference type="RefSeq" id="WP_183601481.1">
    <property type="nucleotide sequence ID" value="NZ_JACHXK010000008.1"/>
</dbReference>
<dbReference type="InterPro" id="IPR016181">
    <property type="entry name" value="Acyl_CoA_acyltransferase"/>
</dbReference>